<dbReference type="HOGENOM" id="CLU_690164_0_0_7"/>
<dbReference type="OrthoDB" id="179386at2"/>
<dbReference type="EMBL" id="HG793133">
    <property type="protein sequence ID" value="CDK30797.1"/>
    <property type="molecule type" value="Genomic_DNA"/>
</dbReference>
<gene>
    <name evidence="1" type="ORF">BABL1_gene_218</name>
</gene>
<organism evidence="1 2">
    <name type="scientific">Candidatus Babela massiliensis</name>
    <dbReference type="NCBI Taxonomy" id="673862"/>
    <lineage>
        <taxon>Bacteria</taxon>
        <taxon>Candidatus Babelota</taxon>
        <taxon>Candidatus Babeliae</taxon>
        <taxon>Candidatus Babeliales</taxon>
        <taxon>Candidatus Babeliaceae</taxon>
        <taxon>Candidatus Babela</taxon>
    </lineage>
</organism>
<protein>
    <submittedName>
        <fullName evidence="1">Uncharacterized protein</fullName>
    </submittedName>
</protein>
<dbReference type="AlphaFoldDB" id="V6DGS0"/>
<dbReference type="RefSeq" id="WP_023792498.1">
    <property type="nucleotide sequence ID" value="NC_023003.1"/>
</dbReference>
<keyword evidence="2" id="KW-1185">Reference proteome</keyword>
<evidence type="ECO:0000313" key="2">
    <source>
        <dbReference type="Proteomes" id="UP000018769"/>
    </source>
</evidence>
<name>V6DGS0_9BACT</name>
<dbReference type="STRING" id="673862.BABL1_gene_218"/>
<dbReference type="Proteomes" id="UP000018769">
    <property type="component" value="Chromosome I"/>
</dbReference>
<dbReference type="KEGG" id="dpb:BABL1_gene_218"/>
<reference evidence="1 2" key="1">
    <citation type="journal article" date="2015" name="Biol. Direct">
        <title>Babela massiliensis, a representative of a widespread bacterial phylum with unusual adaptations to parasitism in amoebae.</title>
        <authorList>
            <person name="Pagnier I."/>
            <person name="Yutin N."/>
            <person name="Croce O."/>
            <person name="Makarova K.S."/>
            <person name="Wolf Y.I."/>
            <person name="Benamar S."/>
            <person name="Raoult D."/>
            <person name="Koonin E.V."/>
            <person name="La Scola B."/>
        </authorList>
    </citation>
    <scope>NUCLEOTIDE SEQUENCE [LARGE SCALE GENOMIC DNA]</scope>
    <source>
        <strain evidence="2">BABL1</strain>
    </source>
</reference>
<accession>V6DGS0</accession>
<evidence type="ECO:0000313" key="1">
    <source>
        <dbReference type="EMBL" id="CDK30797.1"/>
    </source>
</evidence>
<proteinExistence type="predicted"/>
<sequence>MKKLILILNLFAINLYFVSINGTFNLENKSGNILKIVAAIHPWKILNINRMQDIEMGYQIRKTYYNSFAYNRRPELLNIIKQAYDNMTKSPNKFDEYLVIRKIDAYLKNMKNNGGKGNNLDQEIFFKINGLSKKLEEIQPIRDLSSNNYYELLDKFLKENLNEIKESADFLKLIKCDSKVIFSNLPINFLKSDILSSISELYKISALGSKDKSKVYRAGVFYGLCHFLSLLDTKDIFYKELYRNIFLCFDKKSLSAFEKSVISSRFINVVTNIYNLKFLMKEYHNLKKANKIAKYNKETNRDLSSTRLKQYLWYAGNKLVPYMVFIGSRILYDQDSLLNTFNLQRIVRTKDNNSVYLLELLRAIANVSEIMRKNDLYKSEEGDFLKYFKDLKSFDQKTK</sequence>